<dbReference type="InterPro" id="IPR004117">
    <property type="entry name" value="7tm6_olfct_rcpt"/>
</dbReference>
<dbReference type="Pfam" id="PF02949">
    <property type="entry name" value="7tm_6"/>
    <property type="match status" value="1"/>
</dbReference>
<keyword evidence="12" id="KW-1185">Reference proteome</keyword>
<comment type="similarity">
    <text evidence="10">Belongs to the insect chemoreceptor superfamily. Heteromeric odorant receptor channel (TC 1.A.69) family.</text>
</comment>
<dbReference type="PANTHER" id="PTHR21137">
    <property type="entry name" value="ODORANT RECEPTOR"/>
    <property type="match status" value="1"/>
</dbReference>
<comment type="subcellular location">
    <subcellularLocation>
        <location evidence="1 10">Cell membrane</location>
        <topology evidence="1 10">Multi-pass membrane protein</topology>
    </subcellularLocation>
</comment>
<dbReference type="EMBL" id="JBJJXI010000123">
    <property type="protein sequence ID" value="KAL3389187.1"/>
    <property type="molecule type" value="Genomic_DNA"/>
</dbReference>
<evidence type="ECO:0000313" key="11">
    <source>
        <dbReference type="EMBL" id="KAL3389187.1"/>
    </source>
</evidence>
<comment type="caution">
    <text evidence="10">Lacks conserved residue(s) required for the propagation of feature annotation.</text>
</comment>
<evidence type="ECO:0000256" key="8">
    <source>
        <dbReference type="ARBA" id="ARBA00023170"/>
    </source>
</evidence>
<evidence type="ECO:0000256" key="3">
    <source>
        <dbReference type="ARBA" id="ARBA00022606"/>
    </source>
</evidence>
<keyword evidence="7 10" id="KW-0472">Membrane</keyword>
<evidence type="ECO:0000256" key="5">
    <source>
        <dbReference type="ARBA" id="ARBA00022725"/>
    </source>
</evidence>
<organism evidence="11 12">
    <name type="scientific">Trichogramma kaykai</name>
    <dbReference type="NCBI Taxonomy" id="54128"/>
    <lineage>
        <taxon>Eukaryota</taxon>
        <taxon>Metazoa</taxon>
        <taxon>Ecdysozoa</taxon>
        <taxon>Arthropoda</taxon>
        <taxon>Hexapoda</taxon>
        <taxon>Insecta</taxon>
        <taxon>Pterygota</taxon>
        <taxon>Neoptera</taxon>
        <taxon>Endopterygota</taxon>
        <taxon>Hymenoptera</taxon>
        <taxon>Apocrita</taxon>
        <taxon>Proctotrupomorpha</taxon>
        <taxon>Chalcidoidea</taxon>
        <taxon>Trichogrammatidae</taxon>
        <taxon>Trichogramma</taxon>
    </lineage>
</organism>
<dbReference type="GO" id="GO:0007165">
    <property type="term" value="P:signal transduction"/>
    <property type="evidence" value="ECO:0007669"/>
    <property type="project" value="UniProtKB-KW"/>
</dbReference>
<protein>
    <recommendedName>
        <fullName evidence="10">Odorant receptor</fullName>
    </recommendedName>
</protein>
<evidence type="ECO:0000256" key="6">
    <source>
        <dbReference type="ARBA" id="ARBA00022989"/>
    </source>
</evidence>
<evidence type="ECO:0000256" key="7">
    <source>
        <dbReference type="ARBA" id="ARBA00023136"/>
    </source>
</evidence>
<evidence type="ECO:0000256" key="10">
    <source>
        <dbReference type="RuleBase" id="RU351113"/>
    </source>
</evidence>
<dbReference type="Proteomes" id="UP001627154">
    <property type="component" value="Unassembled WGS sequence"/>
</dbReference>
<gene>
    <name evidence="11" type="ORF">TKK_015450</name>
</gene>
<dbReference type="GO" id="GO:0007608">
    <property type="term" value="P:sensory perception of smell"/>
    <property type="evidence" value="ECO:0007669"/>
    <property type="project" value="UniProtKB-KW"/>
</dbReference>
<evidence type="ECO:0000256" key="4">
    <source>
        <dbReference type="ARBA" id="ARBA00022692"/>
    </source>
</evidence>
<feature type="transmembrane region" description="Helical" evidence="10">
    <location>
        <begin position="89"/>
        <end position="109"/>
    </location>
</feature>
<keyword evidence="5 10" id="KW-0552">Olfaction</keyword>
<keyword evidence="3 10" id="KW-0716">Sensory transduction</keyword>
<dbReference type="PANTHER" id="PTHR21137:SF35">
    <property type="entry name" value="ODORANT RECEPTOR 19A-RELATED"/>
    <property type="match status" value="1"/>
</dbReference>
<evidence type="ECO:0000313" key="12">
    <source>
        <dbReference type="Proteomes" id="UP001627154"/>
    </source>
</evidence>
<accession>A0ABD2W9Q7</accession>
<keyword evidence="4 10" id="KW-0812">Transmembrane</keyword>
<dbReference type="GO" id="GO:0005886">
    <property type="term" value="C:plasma membrane"/>
    <property type="evidence" value="ECO:0007669"/>
    <property type="project" value="UniProtKB-SubCell"/>
</dbReference>
<proteinExistence type="inferred from homology"/>
<feature type="transmembrane region" description="Helical" evidence="10">
    <location>
        <begin position="150"/>
        <end position="179"/>
    </location>
</feature>
<keyword evidence="6 10" id="KW-1133">Transmembrane helix</keyword>
<feature type="transmembrane region" description="Helical" evidence="10">
    <location>
        <begin position="231"/>
        <end position="251"/>
    </location>
</feature>
<sequence length="356" mass="41429">MLLVQFQVSILAYNSMYLVDGVNLIRDKRLNTEYVCQLMLIENICIRYLMFMLQRQHIARLMDKCQRLWTRLKSNEVWSYARPFERRVYFYRNFSLVISYLVIVLFVAGSQLTHLAPDRINGTARRKLPYSYYYDVQEDPDFSIISGIQGLILCYMAIILAGIDTIAPFLIMLACGYSVTLKNRLLNMAHKDDKSTNVNNQLIYGDVIECAKFHREIMSYCQDIENHMRSFHMVIMICNVYNMSLIGIQILQNIEYFFQYSSLLAMHFMQLYLSQWAPDHLLHETKAIGNAAYFATLGHSIYNHQANKILQIMMLRAHCKPVQLTAGGYIKLSMETFGKMTTNAVSMFTVARSFIS</sequence>
<evidence type="ECO:0000256" key="2">
    <source>
        <dbReference type="ARBA" id="ARBA00022475"/>
    </source>
</evidence>
<evidence type="ECO:0000256" key="1">
    <source>
        <dbReference type="ARBA" id="ARBA00004651"/>
    </source>
</evidence>
<dbReference type="AlphaFoldDB" id="A0ABD2W9Q7"/>
<keyword evidence="2" id="KW-1003">Cell membrane</keyword>
<keyword evidence="8 10" id="KW-0675">Receptor</keyword>
<evidence type="ECO:0000256" key="9">
    <source>
        <dbReference type="ARBA" id="ARBA00023224"/>
    </source>
</evidence>
<reference evidence="11 12" key="1">
    <citation type="journal article" date="2024" name="bioRxiv">
        <title>A reference genome for Trichogramma kaykai: A tiny desert-dwelling parasitoid wasp with competing sex-ratio distorters.</title>
        <authorList>
            <person name="Culotta J."/>
            <person name="Lindsey A.R."/>
        </authorList>
    </citation>
    <scope>NUCLEOTIDE SEQUENCE [LARGE SCALE GENOMIC DNA]</scope>
    <source>
        <strain evidence="11 12">KSX58</strain>
    </source>
</reference>
<name>A0ABD2W9Q7_9HYME</name>
<comment type="caution">
    <text evidence="11">The sequence shown here is derived from an EMBL/GenBank/DDBJ whole genome shotgun (WGS) entry which is preliminary data.</text>
</comment>
<keyword evidence="9 10" id="KW-0807">Transducer</keyword>